<dbReference type="EMBL" id="LT614637">
    <property type="protein sequence ID" value="SCN26991.1"/>
    <property type="molecule type" value="Genomic_DNA"/>
</dbReference>
<evidence type="ECO:0000313" key="3">
    <source>
        <dbReference type="EMBL" id="CXI68727.1"/>
    </source>
</evidence>
<evidence type="ECO:0000313" key="11">
    <source>
        <dbReference type="Proteomes" id="UP000220214"/>
    </source>
</evidence>
<evidence type="ECO:0008006" key="13">
    <source>
        <dbReference type="Google" id="ProtNLM"/>
    </source>
</evidence>
<sequence>MDVEDNSMDFYSMSNYEDISNNKNTKLNDKEQGIISNKDRPISTNGITDLSCPLEKSCESFVTVSDAYLSSSSLYKSNFYDDYEDNDAYNINNEVSTLRYSFSKNSSSDISNDSFSDDQYETPYINKKNNNINVKNCFNKNSHITYQDENNSNDNKICEGKSLNIENNLKNKISMLKKKTQDISAFSKRENKTNESDDIYSNRGSNDDLDNSTHIENAKNGNKKTDVSENDSNMGGRKQNNEHSDKSDQEDKNSKSENSDDDLYSVISGPENYDEIFLRTQKDDYYMNDNIKLKRNIFDENQNNSGHTKNIENEDDKNFDDTKTKYTTSTNFIKIIKFSDQLESIKKKNNDGNVFRSYDSSQIEGGEDEKTIKEKKEKKKQKKNLNDKYNVQKDYEFKKLVRSTINMCHPKIKNIDENEDILFNMDKISKIVIEDNNKDAYKTDDSENDDDCDTNNSLYDRVDDILDDRNKYIREKRDKYFSEVKNGLNIGTNNNGDGIRIKNPSDKNGDHLNSVIGTIKNNDAINNCLKTENNKNNEEQYIKTNMANSVYYLNHDMIEINENVLKLYSGMCNYVERNNCTKNIVRIVPHLNNIYDNKKLCYIKDSPSFSEIYKVIPEWKDSFELLNKKAQTDTEDMKNILKRIENIKNDLNILNKDLVDDKKEFENIKFETIQHESMISNFEKKNKTYIKGVLKLDNMSFKLKKIHKINTNNLNNFNITENVNRLLKYVDNAMTDYSQLFNEEKSIEILRFQQLDNTFNILTNTDDEYSFLMNLLKDELKEMICEKKEQLQNIIRRTMLYKAFDTTSFKDQITNTLNKQTLLINQIKYNLQCNVLLLFDMYKKFSKKNIKIIQIPENYVKDYTNEVIKKSYIIKTFNDTKKNVSKYFNCVHFTRNRPITHPFFIHFCLGEKFLYHFINFVLYPLSEENQKKFMQYCSIPGFNSFLFVDKVLKLHKEEQQFPSTDLTYDFSSAYDRIGKTDYNDTSLINQYMQKWNELNPYLLALRNASEFCFQPSSNDINDNNDDYTSYTLMDSKKNVFDLINHIPDSIIGMSNAATAAAAIASSSGICNNINPSLGFSSSFDNMNKLNSTFSLLNNQMSNNTNTMFNNITGVGTNISGLNSGNSFASNNNLFANNSGSNLFGSTFNNSTNTTMRNNSTSYGTTNNNLLSGGNSSQSMFNTNFPKSSTSSIFGNASSTSSFMGSGINNTPNVSVGGSTSLFGGSANLGNNMLNTNNRNPLENNSAVGIFGSSNYSTSANNNTLTVSTPFGTTNNDLLSGGNSSQSMFNTNFPKSFASSIFGNTSSTSNFMGSGINNTPNVSVGGSTSIFGGSTNLGNNILNTNNRSNNILNIPNTPTMGNQQNSLLINNNATGNNNSGLFNKSTLGSSSLFNSSMNNNANSQFNRTTLNTASSSLFANSITPNNNNILGSNVGMNNNTSSIFSGLNNNKTAMLSNNNMFGNNLNNNTNSSGLNTGLFSLSSDTNKIGNNNNSNMSNSLFTNSSGMSRINTNNNNNNNNSLFSNVNNYGASSNKNMVNTSSFNRGINMGSNNTISSYDLGGNTNFGSFMGGNTSGNNSTFSGNNNYGGLFGGNNAQQGASSSIFNNNNTSMFSNNTRDTNIFNNSNNSPSKNMFNNRMSYNSTNNITSNNSSTFGNKTGFSGSNNLNQFSTTLNNSSNTSGNNSSNTSGNNSMFLSNNNMMRNKSSFPLSNNNYMSSSNLSNNNSLFQKNTFSSTQNNRDSLSGFNTLNNNSSSNNFGNKFQQNVGNTFGSTFGNTSNNNMFSNNNSSSFGANTNTGLGANNNSVFQQTNSNFQYNFKPQNNSSLFSR</sequence>
<feature type="region of interest" description="Disordered" evidence="2">
    <location>
        <begin position="300"/>
        <end position="320"/>
    </location>
</feature>
<dbReference type="EMBL" id="LT608275">
    <property type="protein sequence ID" value="SCO61435.1"/>
    <property type="molecule type" value="Genomic_DNA"/>
</dbReference>
<feature type="region of interest" description="Disordered" evidence="2">
    <location>
        <begin position="180"/>
        <end position="267"/>
    </location>
</feature>
<feature type="compositionally biased region" description="Basic and acidic residues" evidence="2">
    <location>
        <begin position="211"/>
        <end position="227"/>
    </location>
</feature>
<name>A0A0Y9Y227_PLABE</name>
<evidence type="ECO:0000256" key="1">
    <source>
        <dbReference type="SAM" id="Coils"/>
    </source>
</evidence>
<gene>
    <name evidence="3" type="ORF">PBK173_000305900</name>
    <name evidence="5" type="ORF">PBNK65E_000298100</name>
    <name evidence="4" type="ORF">PBNK65NY_000297600</name>
    <name evidence="7" type="ORF">PBSP11A_000297500</name>
    <name evidence="6" type="ORF">PBSP11RLL_000298000</name>
</gene>
<feature type="coiled-coil region" evidence="1">
    <location>
        <begin position="637"/>
        <end position="664"/>
    </location>
</feature>
<dbReference type="EMBL" id="LT160031">
    <property type="protein sequence ID" value="CXI68727.1"/>
    <property type="molecule type" value="Genomic_DNA"/>
</dbReference>
<evidence type="ECO:0000313" key="10">
    <source>
        <dbReference type="Proteomes" id="UP000219974"/>
    </source>
</evidence>
<dbReference type="Proteomes" id="UP000219860">
    <property type="component" value="Chromosome 11"/>
</dbReference>
<dbReference type="EMBL" id="LT608259">
    <property type="protein sequence ID" value="SCO63412.1"/>
    <property type="molecule type" value="Genomic_DNA"/>
</dbReference>
<dbReference type="VEuPathDB" id="PlasmoDB:PBANKA_1140100"/>
<evidence type="ECO:0000313" key="9">
    <source>
        <dbReference type="Proteomes" id="UP000219860"/>
    </source>
</evidence>
<dbReference type="EMBL" id="LT608147">
    <property type="protein sequence ID" value="SCM24208.1"/>
    <property type="molecule type" value="Genomic_DNA"/>
</dbReference>
<feature type="region of interest" description="Disordered" evidence="2">
    <location>
        <begin position="1665"/>
        <end position="1697"/>
    </location>
</feature>
<dbReference type="Proteomes" id="UP000219974">
    <property type="component" value="Chromosome 11"/>
</dbReference>
<keyword evidence="1" id="KW-0175">Coiled coil</keyword>
<dbReference type="Proteomes" id="UP000516480">
    <property type="component" value="Chromosome 11"/>
</dbReference>
<evidence type="ECO:0000313" key="4">
    <source>
        <dbReference type="EMBL" id="SCM24208.1"/>
    </source>
</evidence>
<evidence type="ECO:0000313" key="7">
    <source>
        <dbReference type="EMBL" id="SCO63412.1"/>
    </source>
</evidence>
<evidence type="ECO:0000313" key="6">
    <source>
        <dbReference type="EMBL" id="SCO61435.1"/>
    </source>
</evidence>
<evidence type="ECO:0000256" key="2">
    <source>
        <dbReference type="SAM" id="MobiDB-lite"/>
    </source>
</evidence>
<organism evidence="3 8">
    <name type="scientific">Plasmodium berghei</name>
    <dbReference type="NCBI Taxonomy" id="5821"/>
    <lineage>
        <taxon>Eukaryota</taxon>
        <taxon>Sar</taxon>
        <taxon>Alveolata</taxon>
        <taxon>Apicomplexa</taxon>
        <taxon>Aconoidasida</taxon>
        <taxon>Haemosporida</taxon>
        <taxon>Plasmodiidae</taxon>
        <taxon>Plasmodium</taxon>
        <taxon>Plasmodium (Vinckeia)</taxon>
    </lineage>
</organism>
<evidence type="ECO:0000313" key="5">
    <source>
        <dbReference type="EMBL" id="SCN26991.1"/>
    </source>
</evidence>
<dbReference type="OMA" id="DESCFIM"/>
<reference evidence="3 8" key="1">
    <citation type="submission" date="2016-02" db="EMBL/GenBank/DDBJ databases">
        <authorList>
            <consortium name="Pathogen Informatics"/>
        </authorList>
    </citation>
    <scope>NUCLEOTIDE SEQUENCE [LARGE SCALE GENOMIC DNA]</scope>
    <source>
        <strain evidence="3 8">K173</strain>
        <strain evidence="4 12">NK65 ny</strain>
        <strain evidence="5 11">NK65e</strain>
        <strain evidence="7 9">SP11 Antwerpcl1</strain>
        <strain evidence="6 10">SP11 RLL</strain>
    </source>
</reference>
<dbReference type="Proteomes" id="UP000069549">
    <property type="component" value="Chromosome 11"/>
</dbReference>
<dbReference type="Proteomes" id="UP000220214">
    <property type="component" value="Chromosome 11"/>
</dbReference>
<accession>A0A0Y9Y227</accession>
<proteinExistence type="predicted"/>
<dbReference type="OrthoDB" id="378784at2759"/>
<protein>
    <recommendedName>
        <fullName evidence="13">Nucleoporin NUP205</fullName>
    </recommendedName>
</protein>
<dbReference type="SMR" id="A0A0Y9Y227"/>
<feature type="compositionally biased region" description="Basic and acidic residues" evidence="2">
    <location>
        <begin position="239"/>
        <end position="258"/>
    </location>
</feature>
<evidence type="ECO:0000313" key="12">
    <source>
        <dbReference type="Proteomes" id="UP000516480"/>
    </source>
</evidence>
<evidence type="ECO:0000313" key="8">
    <source>
        <dbReference type="Proteomes" id="UP000069549"/>
    </source>
</evidence>